<proteinExistence type="predicted"/>
<dbReference type="EMBL" id="JAEIOS010000011">
    <property type="protein sequence ID" value="MBI8989001.1"/>
    <property type="molecule type" value="Genomic_DNA"/>
</dbReference>
<feature type="compositionally biased region" description="Low complexity" evidence="1">
    <location>
        <begin position="29"/>
        <end position="44"/>
    </location>
</feature>
<dbReference type="AlphaFoldDB" id="A0A934M4G5"/>
<feature type="compositionally biased region" description="Basic and acidic residues" evidence="1">
    <location>
        <begin position="89"/>
        <end position="102"/>
    </location>
</feature>
<organism evidence="3 4">
    <name type="scientific">Corynebacterium meridianum</name>
    <dbReference type="NCBI Taxonomy" id="2765363"/>
    <lineage>
        <taxon>Bacteria</taxon>
        <taxon>Bacillati</taxon>
        <taxon>Actinomycetota</taxon>
        <taxon>Actinomycetes</taxon>
        <taxon>Mycobacteriales</taxon>
        <taxon>Corynebacteriaceae</taxon>
        <taxon>Corynebacterium</taxon>
    </lineage>
</organism>
<evidence type="ECO:0000313" key="3">
    <source>
        <dbReference type="EMBL" id="MBI8989001.1"/>
    </source>
</evidence>
<protein>
    <recommendedName>
        <fullName evidence="5">Secreted protein</fullName>
    </recommendedName>
</protein>
<keyword evidence="2" id="KW-0732">Signal</keyword>
<feature type="signal peptide" evidence="2">
    <location>
        <begin position="1"/>
        <end position="24"/>
    </location>
</feature>
<reference evidence="3" key="1">
    <citation type="submission" date="2020-12" db="EMBL/GenBank/DDBJ databases">
        <title>Genome public.</title>
        <authorList>
            <person name="Sun Q."/>
        </authorList>
    </citation>
    <scope>NUCLEOTIDE SEQUENCE</scope>
    <source>
        <strain evidence="3">CCM 8863</strain>
    </source>
</reference>
<evidence type="ECO:0000313" key="4">
    <source>
        <dbReference type="Proteomes" id="UP000645966"/>
    </source>
</evidence>
<dbReference type="Proteomes" id="UP000645966">
    <property type="component" value="Unassembled WGS sequence"/>
</dbReference>
<sequence length="145" mass="14813">MKLLSRKSLVSAAAVIALSTSGLAAPAIAADAPASTTAATTTAAQDDKDTKTDEETPKKDGSSVDKITEGSSDSKGNSSEGSSDSGSSEDTKTCLKNGKEKPCTPIDYYVSKISGWVKMLTTVASLFTAIFAISNAIQKVTKIAG</sequence>
<feature type="region of interest" description="Disordered" evidence="1">
    <location>
        <begin position="29"/>
        <end position="104"/>
    </location>
</feature>
<gene>
    <name evidence="3" type="ORF">JDV75_04390</name>
</gene>
<feature type="chain" id="PRO_5039369377" description="Secreted protein" evidence="2">
    <location>
        <begin position="25"/>
        <end position="145"/>
    </location>
</feature>
<feature type="compositionally biased region" description="Basic and acidic residues" evidence="1">
    <location>
        <begin position="45"/>
        <end position="68"/>
    </location>
</feature>
<accession>A0A934M4G5</accession>
<name>A0A934M4G5_9CORY</name>
<keyword evidence="4" id="KW-1185">Reference proteome</keyword>
<dbReference type="RefSeq" id="WP_198738026.1">
    <property type="nucleotide sequence ID" value="NZ_JAEIOS010000011.1"/>
</dbReference>
<comment type="caution">
    <text evidence="3">The sequence shown here is derived from an EMBL/GenBank/DDBJ whole genome shotgun (WGS) entry which is preliminary data.</text>
</comment>
<evidence type="ECO:0000256" key="1">
    <source>
        <dbReference type="SAM" id="MobiDB-lite"/>
    </source>
</evidence>
<feature type="compositionally biased region" description="Low complexity" evidence="1">
    <location>
        <begin position="69"/>
        <end position="88"/>
    </location>
</feature>
<evidence type="ECO:0008006" key="5">
    <source>
        <dbReference type="Google" id="ProtNLM"/>
    </source>
</evidence>
<evidence type="ECO:0000256" key="2">
    <source>
        <dbReference type="SAM" id="SignalP"/>
    </source>
</evidence>